<dbReference type="EMBL" id="CP006272">
    <property type="protein sequence ID" value="AGZ46536.1"/>
    <property type="molecule type" value="Genomic_DNA"/>
</dbReference>
<protein>
    <submittedName>
        <fullName evidence="2">Uncharacterized protein</fullName>
    </submittedName>
</protein>
<feature type="region of interest" description="Disordered" evidence="1">
    <location>
        <begin position="266"/>
        <end position="298"/>
    </location>
</feature>
<proteinExistence type="predicted"/>
<feature type="compositionally biased region" description="Low complexity" evidence="1">
    <location>
        <begin position="115"/>
        <end position="124"/>
    </location>
</feature>
<feature type="region of interest" description="Disordered" evidence="1">
    <location>
        <begin position="168"/>
        <end position="227"/>
    </location>
</feature>
<accession>U5WF29</accession>
<gene>
    <name evidence="2" type="ORF">AFR_41410</name>
</gene>
<dbReference type="AlphaFoldDB" id="U5WF29"/>
<feature type="region of interest" description="Disordered" evidence="1">
    <location>
        <begin position="1"/>
        <end position="68"/>
    </location>
</feature>
<organism evidence="2 3">
    <name type="scientific">Actinoplanes friuliensis DSM 7358</name>
    <dbReference type="NCBI Taxonomy" id="1246995"/>
    <lineage>
        <taxon>Bacteria</taxon>
        <taxon>Bacillati</taxon>
        <taxon>Actinomycetota</taxon>
        <taxon>Actinomycetes</taxon>
        <taxon>Micromonosporales</taxon>
        <taxon>Micromonosporaceae</taxon>
        <taxon>Actinoplanes</taxon>
    </lineage>
</organism>
<dbReference type="HOGENOM" id="CLU_932660_0_0_11"/>
<name>U5WF29_9ACTN</name>
<feature type="region of interest" description="Disordered" evidence="1">
    <location>
        <begin position="81"/>
        <end position="124"/>
    </location>
</feature>
<dbReference type="PATRIC" id="fig|1246995.3.peg.8380"/>
<dbReference type="Proteomes" id="UP000017746">
    <property type="component" value="Chromosome"/>
</dbReference>
<feature type="compositionally biased region" description="Low complexity" evidence="1">
    <location>
        <begin position="30"/>
        <end position="47"/>
    </location>
</feature>
<feature type="compositionally biased region" description="Gly residues" evidence="1">
    <location>
        <begin position="173"/>
        <end position="187"/>
    </location>
</feature>
<reference evidence="2 3" key="1">
    <citation type="journal article" date="2014" name="J. Biotechnol.">
        <title>Complete genome sequence of the actinobacterium Actinoplanes friuliensis HAG 010964, producer of the lipopeptide antibiotic friulimycin.</title>
        <authorList>
            <person name="Ruckert C."/>
            <person name="Szczepanowski R."/>
            <person name="Albersmeier A."/>
            <person name="Goesmann A."/>
            <person name="Fischer N."/>
            <person name="Steinkamper A."/>
            <person name="Puhler A."/>
            <person name="Biener R."/>
            <person name="Schwartz D."/>
            <person name="Kalinowski J."/>
        </authorList>
    </citation>
    <scope>NUCLEOTIDE SEQUENCE [LARGE SCALE GENOMIC DNA]</scope>
    <source>
        <strain evidence="2 3">DSM 7358</strain>
    </source>
</reference>
<feature type="compositionally biased region" description="Gly residues" evidence="1">
    <location>
        <begin position="1"/>
        <end position="24"/>
    </location>
</feature>
<evidence type="ECO:0000313" key="3">
    <source>
        <dbReference type="Proteomes" id="UP000017746"/>
    </source>
</evidence>
<evidence type="ECO:0000313" key="2">
    <source>
        <dbReference type="EMBL" id="AGZ46536.1"/>
    </source>
</evidence>
<dbReference type="KEGG" id="afs:AFR_41410"/>
<keyword evidence="3" id="KW-1185">Reference proteome</keyword>
<evidence type="ECO:0000256" key="1">
    <source>
        <dbReference type="SAM" id="MobiDB-lite"/>
    </source>
</evidence>
<sequence>MGRGGSTEYGGGTYGGAEYGGGYDPGSAWADQSGAAPQYAAAQPADYTRGEDYLSDEHTGGDNYALSGQHTGSGNYGATGRDNYAAGGEHTGGDNFAAGGERTGGDNFAAGGERTGSSDYATSGSYSTGGNYGTGGSYATDGNYAAGSSYAGGADYATSSDYAISQDYTGAGNANGAGVGTSYGSGTGYDSAPVVEYQAGSNDAAPQRASRRHAAPDTGTDIGRYGLADQAQDGGYEATGYGYGVPLTEDRTGAYHSGGTSGYIDNGSYVTFGPQSEQGRPETGGYYGTDQRDEHGRW</sequence>
<feature type="compositionally biased region" description="Basic and acidic residues" evidence="1">
    <location>
        <begin position="48"/>
        <end position="60"/>
    </location>
</feature>